<organism evidence="2 3">
    <name type="scientific">Tigriopus californicus</name>
    <name type="common">Marine copepod</name>
    <dbReference type="NCBI Taxonomy" id="6832"/>
    <lineage>
        <taxon>Eukaryota</taxon>
        <taxon>Metazoa</taxon>
        <taxon>Ecdysozoa</taxon>
        <taxon>Arthropoda</taxon>
        <taxon>Crustacea</taxon>
        <taxon>Multicrustacea</taxon>
        <taxon>Hexanauplia</taxon>
        <taxon>Copepoda</taxon>
        <taxon>Harpacticoida</taxon>
        <taxon>Harpacticidae</taxon>
        <taxon>Tigriopus</taxon>
    </lineage>
</organism>
<evidence type="ECO:0000313" key="2">
    <source>
        <dbReference type="EMBL" id="TRY68502.1"/>
    </source>
</evidence>
<dbReference type="OrthoDB" id="9994289at2759"/>
<dbReference type="InterPro" id="IPR011993">
    <property type="entry name" value="PH-like_dom_sf"/>
</dbReference>
<accession>A0A553NST6</accession>
<gene>
    <name evidence="2" type="ORF">TCAL_11276</name>
</gene>
<comment type="caution">
    <text evidence="2">The sequence shown here is derived from an EMBL/GenBank/DDBJ whole genome shotgun (WGS) entry which is preliminary data.</text>
</comment>
<feature type="region of interest" description="Disordered" evidence="1">
    <location>
        <begin position="1"/>
        <end position="85"/>
    </location>
</feature>
<dbReference type="PANTHER" id="PTHR11232">
    <property type="entry name" value="PHOSPHOTYROSINE INTERACTION DOMAIN-CONTAINING FAMILY MEMBER"/>
    <property type="match status" value="1"/>
</dbReference>
<sequence>MSVSKKGSSVAPDNSSETHFSSTGLVKENMPILTDNPKTTSVPVTQHLSKLKVHKSSKSGNKAKNVPSLNPPEDVSSEPTNPGDVTLPQTFAVKGLGKRSTGGLWGIKNTRKPVDDMVMEARAGRSKPSLPFLLMHVSDEGVRIEGLAQNKNVNFEEGPFPIDCISYGVQDLVYTRVFAMIVVKEQSSDSIPSRGTIATTSDRHQPFECYGYVCDSRLNARRLTFALAKAFQEFSKTAKSKEKRGQFAIDLRTPEQMEIDLQEEETEA</sequence>
<feature type="compositionally biased region" description="Polar residues" evidence="1">
    <location>
        <begin position="36"/>
        <end position="46"/>
    </location>
</feature>
<dbReference type="PANTHER" id="PTHR11232:SF57">
    <property type="entry name" value="RE46159P"/>
    <property type="match status" value="1"/>
</dbReference>
<evidence type="ECO:0008006" key="4">
    <source>
        <dbReference type="Google" id="ProtNLM"/>
    </source>
</evidence>
<dbReference type="EMBL" id="VCGU01000010">
    <property type="protein sequence ID" value="TRY68502.1"/>
    <property type="molecule type" value="Genomic_DNA"/>
</dbReference>
<dbReference type="InterPro" id="IPR051133">
    <property type="entry name" value="Adapter_Engulfment-Domain"/>
</dbReference>
<feature type="compositionally biased region" description="Polar residues" evidence="1">
    <location>
        <begin position="1"/>
        <end position="24"/>
    </location>
</feature>
<dbReference type="STRING" id="6832.A0A553NST6"/>
<dbReference type="SUPFAM" id="SSF50729">
    <property type="entry name" value="PH domain-like"/>
    <property type="match status" value="1"/>
</dbReference>
<dbReference type="AlphaFoldDB" id="A0A553NST6"/>
<evidence type="ECO:0000313" key="3">
    <source>
        <dbReference type="Proteomes" id="UP000318571"/>
    </source>
</evidence>
<dbReference type="Gene3D" id="2.30.29.30">
    <property type="entry name" value="Pleckstrin-homology domain (PH domain)/Phosphotyrosine-binding domain (PTB)"/>
    <property type="match status" value="1"/>
</dbReference>
<name>A0A553NST6_TIGCA</name>
<dbReference type="Proteomes" id="UP000318571">
    <property type="component" value="Chromosome 1"/>
</dbReference>
<evidence type="ECO:0000256" key="1">
    <source>
        <dbReference type="SAM" id="MobiDB-lite"/>
    </source>
</evidence>
<proteinExistence type="predicted"/>
<dbReference type="OMA" id="LPNCDLK"/>
<reference evidence="2 3" key="1">
    <citation type="journal article" date="2018" name="Nat. Ecol. Evol.">
        <title>Genomic signatures of mitonuclear coevolution across populations of Tigriopus californicus.</title>
        <authorList>
            <person name="Barreto F.S."/>
            <person name="Watson E.T."/>
            <person name="Lima T.G."/>
            <person name="Willett C.S."/>
            <person name="Edmands S."/>
            <person name="Li W."/>
            <person name="Burton R.S."/>
        </authorList>
    </citation>
    <scope>NUCLEOTIDE SEQUENCE [LARGE SCALE GENOMIC DNA]</scope>
    <source>
        <strain evidence="2 3">San Diego</strain>
    </source>
</reference>
<protein>
    <recommendedName>
        <fullName evidence="4">PID domain-containing protein</fullName>
    </recommendedName>
</protein>
<keyword evidence="3" id="KW-1185">Reference proteome</keyword>